<organism evidence="2">
    <name type="scientific">Mesocestoides corti</name>
    <name type="common">Flatworm</name>
    <dbReference type="NCBI Taxonomy" id="53468"/>
    <lineage>
        <taxon>Eukaryota</taxon>
        <taxon>Metazoa</taxon>
        <taxon>Spiralia</taxon>
        <taxon>Lophotrochozoa</taxon>
        <taxon>Platyhelminthes</taxon>
        <taxon>Cestoda</taxon>
        <taxon>Eucestoda</taxon>
        <taxon>Cyclophyllidea</taxon>
        <taxon>Mesocestoididae</taxon>
        <taxon>Mesocestoides</taxon>
    </lineage>
</organism>
<dbReference type="GO" id="GO:0099604">
    <property type="term" value="F:ligand-gated calcium channel activity"/>
    <property type="evidence" value="ECO:0007669"/>
    <property type="project" value="TreeGrafter"/>
</dbReference>
<dbReference type="PANTHER" id="PTHR13800:SF12">
    <property type="entry name" value="TRANSIENT RECEPTOR POTENTIAL CATION CHANNEL SUBFAMILY M MEMBER-LIKE 2"/>
    <property type="match status" value="1"/>
</dbReference>
<name>A0A5K3FGP5_MESCO</name>
<dbReference type="PANTHER" id="PTHR13800">
    <property type="entry name" value="TRANSIENT RECEPTOR POTENTIAL CATION CHANNEL, SUBFAMILY M, MEMBER 6"/>
    <property type="match status" value="1"/>
</dbReference>
<keyword evidence="1" id="KW-0472">Membrane</keyword>
<accession>A0A5K3FGP5</accession>
<proteinExistence type="predicted"/>
<dbReference type="WBParaSite" id="MCU_008035-RA">
    <property type="protein sequence ID" value="MCU_008035-RA"/>
    <property type="gene ID" value="MCU_008035"/>
</dbReference>
<protein>
    <submittedName>
        <fullName evidence="2">Transporter</fullName>
    </submittedName>
</protein>
<evidence type="ECO:0000313" key="2">
    <source>
        <dbReference type="WBParaSite" id="MCU_008035-RA"/>
    </source>
</evidence>
<feature type="transmembrane region" description="Helical" evidence="1">
    <location>
        <begin position="52"/>
        <end position="71"/>
    </location>
</feature>
<dbReference type="GO" id="GO:0005886">
    <property type="term" value="C:plasma membrane"/>
    <property type="evidence" value="ECO:0007669"/>
    <property type="project" value="TreeGrafter"/>
</dbReference>
<keyword evidence="1" id="KW-0812">Transmembrane</keyword>
<reference evidence="2" key="1">
    <citation type="submission" date="2019-11" db="UniProtKB">
        <authorList>
            <consortium name="WormBaseParasite"/>
        </authorList>
    </citation>
    <scope>IDENTIFICATION</scope>
</reference>
<feature type="transmembrane region" description="Helical" evidence="1">
    <location>
        <begin position="83"/>
        <end position="107"/>
    </location>
</feature>
<evidence type="ECO:0000256" key="1">
    <source>
        <dbReference type="SAM" id="Phobius"/>
    </source>
</evidence>
<dbReference type="InterPro" id="IPR050927">
    <property type="entry name" value="TRPM"/>
</dbReference>
<sequence length="111" mass="12968">SNDSTEQKDEDLSEDIESRVAVKRSLTTSIQVGAMEFWTKIKDFYMSPIVRFVYHTISYVLFLVIFSYLLLVDFKVKITGVEYIVLAWVITLFIEEIKQIAWVSGIFKILF</sequence>
<keyword evidence="1" id="KW-1133">Transmembrane helix</keyword>
<dbReference type="AlphaFoldDB" id="A0A5K3FGP5"/>